<accession>A0A919EDN2</accession>
<dbReference type="EMBL" id="BNBD01000006">
    <property type="protein sequence ID" value="GHF50141.1"/>
    <property type="molecule type" value="Genomic_DNA"/>
</dbReference>
<reference evidence="1" key="1">
    <citation type="journal article" date="2014" name="Int. J. Syst. Evol. Microbiol.">
        <title>Complete genome sequence of Corynebacterium casei LMG S-19264T (=DSM 44701T), isolated from a smear-ripened cheese.</title>
        <authorList>
            <consortium name="US DOE Joint Genome Institute (JGI-PGF)"/>
            <person name="Walter F."/>
            <person name="Albersmeier A."/>
            <person name="Kalinowski J."/>
            <person name="Ruckert C."/>
        </authorList>
    </citation>
    <scope>NUCLEOTIDE SEQUENCE</scope>
    <source>
        <strain evidence="1">JCM 4059</strain>
    </source>
</reference>
<protein>
    <submittedName>
        <fullName evidence="1">Uncharacterized protein</fullName>
    </submittedName>
</protein>
<reference evidence="1" key="2">
    <citation type="submission" date="2020-09" db="EMBL/GenBank/DDBJ databases">
        <authorList>
            <person name="Sun Q."/>
            <person name="Ohkuma M."/>
        </authorList>
    </citation>
    <scope>NUCLEOTIDE SEQUENCE</scope>
    <source>
        <strain evidence="1">JCM 4059</strain>
    </source>
</reference>
<sequence length="119" mass="11470">MAAAGAEPGALRAGSRCDCGSAVRSLPAAGGVIGRAALIRSGVQWRNTAAGSCEASPDALCCTAVEAVFASIGPGVAACAVTAGTLSAHISAPAAATAVVKRVVTPFPPLPAVLLGCER</sequence>
<dbReference type="AlphaFoldDB" id="A0A919EDN2"/>
<organism evidence="1 2">
    <name type="scientific">Streptomyces mashuensis</name>
    <dbReference type="NCBI Taxonomy" id="33904"/>
    <lineage>
        <taxon>Bacteria</taxon>
        <taxon>Bacillati</taxon>
        <taxon>Actinomycetota</taxon>
        <taxon>Actinomycetes</taxon>
        <taxon>Kitasatosporales</taxon>
        <taxon>Streptomycetaceae</taxon>
        <taxon>Streptomyces</taxon>
    </lineage>
</organism>
<gene>
    <name evidence="1" type="ORF">GCM10010218_34570</name>
</gene>
<dbReference type="Proteomes" id="UP000638313">
    <property type="component" value="Unassembled WGS sequence"/>
</dbReference>
<name>A0A919EDN2_9ACTN</name>
<comment type="caution">
    <text evidence="1">The sequence shown here is derived from an EMBL/GenBank/DDBJ whole genome shotgun (WGS) entry which is preliminary data.</text>
</comment>
<keyword evidence="2" id="KW-1185">Reference proteome</keyword>
<evidence type="ECO:0000313" key="1">
    <source>
        <dbReference type="EMBL" id="GHF50141.1"/>
    </source>
</evidence>
<proteinExistence type="predicted"/>
<evidence type="ECO:0000313" key="2">
    <source>
        <dbReference type="Proteomes" id="UP000638313"/>
    </source>
</evidence>